<protein>
    <submittedName>
        <fullName evidence="2">Chaperone lipoprotein</fullName>
    </submittedName>
</protein>
<feature type="chain" id="PRO_5012867690" evidence="1">
    <location>
        <begin position="26"/>
        <end position="132"/>
    </location>
</feature>
<evidence type="ECO:0000256" key="1">
    <source>
        <dbReference type="SAM" id="SignalP"/>
    </source>
</evidence>
<keyword evidence="2" id="KW-0449">Lipoprotein</keyword>
<dbReference type="InterPro" id="IPR019114">
    <property type="entry name" value="Chap_lipoprot_PulS/OutS-like"/>
</dbReference>
<dbReference type="GO" id="GO:0006886">
    <property type="term" value="P:intracellular protein transport"/>
    <property type="evidence" value="ECO:0007669"/>
    <property type="project" value="InterPro"/>
</dbReference>
<keyword evidence="1" id="KW-0732">Signal</keyword>
<reference evidence="2 3" key="1">
    <citation type="submission" date="2017-03" db="EMBL/GenBank/DDBJ databases">
        <authorList>
            <person name="Afonso C.L."/>
            <person name="Miller P.J."/>
            <person name="Scott M.A."/>
            <person name="Spackman E."/>
            <person name="Goraichik I."/>
            <person name="Dimitrov K.M."/>
            <person name="Suarez D.L."/>
            <person name="Swayne D.E."/>
        </authorList>
    </citation>
    <scope>NUCLEOTIDE SEQUENCE [LARGE SCALE GENOMIC DNA]</scope>
    <source>
        <strain evidence="2 3">ATCC 51113</strain>
    </source>
</reference>
<dbReference type="Gene3D" id="1.20.58.1630">
    <property type="entry name" value="Chaperone lipoprotein PulS/OutS"/>
    <property type="match status" value="1"/>
</dbReference>
<feature type="signal peptide" evidence="1">
    <location>
        <begin position="1"/>
        <end position="25"/>
    </location>
</feature>
<evidence type="ECO:0000313" key="3">
    <source>
        <dbReference type="Proteomes" id="UP000192573"/>
    </source>
</evidence>
<comment type="caution">
    <text evidence="2">The sequence shown here is derived from an EMBL/GenBank/DDBJ whole genome shotgun (WGS) entry which is preliminary data.</text>
</comment>
<accession>A0A1V8NT41</accession>
<name>A0A1V8NT41_CITBR</name>
<gene>
    <name evidence="2" type="ORF">BZK42_24050</name>
</gene>
<evidence type="ECO:0000313" key="2">
    <source>
        <dbReference type="EMBL" id="OQM39574.1"/>
    </source>
</evidence>
<dbReference type="Pfam" id="PF09691">
    <property type="entry name" value="T2SS_PulS_OutS"/>
    <property type="match status" value="1"/>
</dbReference>
<dbReference type="RefSeq" id="WP_080860581.1">
    <property type="nucleotide sequence ID" value="NZ_NAEW01000020.1"/>
</dbReference>
<dbReference type="AlphaFoldDB" id="A0A1V8NT41"/>
<proteinExistence type="predicted"/>
<sequence length="132" mass="14738">MINKLNRVKRITSLLLMLAIAGCQQSPSPSKQTAVSLSAQLEQTASLVAATRYLKSGCNRSDLPDEQVILNVATRVAIEKGWISLTREGIRKHSDVISERLNRDSTLEQIKCSEFNRQLVPFISELQAESRK</sequence>
<dbReference type="Proteomes" id="UP000192573">
    <property type="component" value="Unassembled WGS sequence"/>
</dbReference>
<dbReference type="PROSITE" id="PS51257">
    <property type="entry name" value="PROKAR_LIPOPROTEIN"/>
    <property type="match status" value="1"/>
</dbReference>
<organism evidence="2 3">
    <name type="scientific">Citrobacter braakii</name>
    <dbReference type="NCBI Taxonomy" id="57706"/>
    <lineage>
        <taxon>Bacteria</taxon>
        <taxon>Pseudomonadati</taxon>
        <taxon>Pseudomonadota</taxon>
        <taxon>Gammaproteobacteria</taxon>
        <taxon>Enterobacterales</taxon>
        <taxon>Enterobacteriaceae</taxon>
        <taxon>Citrobacter</taxon>
        <taxon>Citrobacter freundii complex</taxon>
    </lineage>
</organism>
<dbReference type="EMBL" id="NAEW01000020">
    <property type="protein sequence ID" value="OQM39574.1"/>
    <property type="molecule type" value="Genomic_DNA"/>
</dbReference>
<dbReference type="NCBIfam" id="TIGR01004">
    <property type="entry name" value="PulS_OutS"/>
    <property type="match status" value="1"/>
</dbReference>
<dbReference type="InterPro" id="IPR038432">
    <property type="entry name" value="PulS/OutS-like_sf"/>
</dbReference>
<dbReference type="InterPro" id="IPR005699">
    <property type="entry name" value="Chap_lipoprot_PulS/OutS"/>
</dbReference>